<dbReference type="RefSeq" id="WP_007326689.1">
    <property type="nucleotide sequence ID" value="NZ_AFAR01000153.1"/>
</dbReference>
<dbReference type="PATRIC" id="fig|991778.3.peg.2943"/>
<accession>F2ASS8</accession>
<comment type="caution">
    <text evidence="1">The sequence shown here is derived from an EMBL/GenBank/DDBJ whole genome shotgun (WGS) entry which is preliminary data.</text>
</comment>
<protein>
    <submittedName>
        <fullName evidence="1">Uncharacterized protein</fullName>
    </submittedName>
</protein>
<sequence>MPPASRDDWNTLEPPEVREPLDYSASFDIRRERQLSAGLIPECMEDKWFIYRDGDWLYFHRSWTGALIYRLKLDFDAQSVFVTESWVNRESEQYSSTDTAYDRALVDYLIRGLLLKEQVPFPRPKMPGIRGLLFKLAGKAMMFQHSIVGSSNVPTHTVDDSNGG</sequence>
<reference evidence="1 2" key="1">
    <citation type="journal article" date="2013" name="Mar. Genomics">
        <title>Expression of sulfatases in Rhodopirellula baltica and the diversity of sulfatases in the genus Rhodopirellula.</title>
        <authorList>
            <person name="Wegner C.E."/>
            <person name="Richter-Heitmann T."/>
            <person name="Klindworth A."/>
            <person name="Klockow C."/>
            <person name="Richter M."/>
            <person name="Achstetter T."/>
            <person name="Glockner F.O."/>
            <person name="Harder J."/>
        </authorList>
    </citation>
    <scope>NUCLEOTIDE SEQUENCE [LARGE SCALE GENOMIC DNA]</scope>
    <source>
        <strain evidence="1 2">WH47</strain>
    </source>
</reference>
<dbReference type="AlphaFoldDB" id="F2ASS8"/>
<dbReference type="Proteomes" id="UP000006222">
    <property type="component" value="Unassembled WGS sequence"/>
</dbReference>
<dbReference type="EMBL" id="AFAR01000153">
    <property type="protein sequence ID" value="EGF27283.1"/>
    <property type="molecule type" value="Genomic_DNA"/>
</dbReference>
<proteinExistence type="predicted"/>
<name>F2ASS8_RHOBT</name>
<gene>
    <name evidence="1" type="ORF">RBWH47_02601</name>
</gene>
<evidence type="ECO:0000313" key="2">
    <source>
        <dbReference type="Proteomes" id="UP000006222"/>
    </source>
</evidence>
<organism evidence="1 2">
    <name type="scientific">Rhodopirellula baltica WH47</name>
    <dbReference type="NCBI Taxonomy" id="991778"/>
    <lineage>
        <taxon>Bacteria</taxon>
        <taxon>Pseudomonadati</taxon>
        <taxon>Planctomycetota</taxon>
        <taxon>Planctomycetia</taxon>
        <taxon>Pirellulales</taxon>
        <taxon>Pirellulaceae</taxon>
        <taxon>Rhodopirellula</taxon>
    </lineage>
</organism>
<evidence type="ECO:0000313" key="1">
    <source>
        <dbReference type="EMBL" id="EGF27283.1"/>
    </source>
</evidence>